<keyword evidence="4" id="KW-1185">Reference proteome</keyword>
<dbReference type="OrthoDB" id="10417097at2759"/>
<sequence length="131" mass="13649">MSPSHAGIVPLTACLVLLSILTVLTLPGQALIVLPPIACPVPKLQLGGDVGVCATLCASDAECGSDSMCCLNSCGGRSCTTVTAPCVDNNIRYLHHNFMPFHSEDPDTCGMCWCQNGSKACHTYPCKGPIP</sequence>
<organism evidence="3 4">
    <name type="scientific">Elysia chlorotica</name>
    <name type="common">Eastern emerald elysia</name>
    <name type="synonym">Sea slug</name>
    <dbReference type="NCBI Taxonomy" id="188477"/>
    <lineage>
        <taxon>Eukaryota</taxon>
        <taxon>Metazoa</taxon>
        <taxon>Spiralia</taxon>
        <taxon>Lophotrochozoa</taxon>
        <taxon>Mollusca</taxon>
        <taxon>Gastropoda</taxon>
        <taxon>Heterobranchia</taxon>
        <taxon>Euthyneura</taxon>
        <taxon>Panpulmonata</taxon>
        <taxon>Sacoglossa</taxon>
        <taxon>Placobranchoidea</taxon>
        <taxon>Plakobranchidae</taxon>
        <taxon>Elysia</taxon>
    </lineage>
</organism>
<feature type="chain" id="PRO_5018586346" description="WAP domain-containing protein" evidence="1">
    <location>
        <begin position="31"/>
        <end position="131"/>
    </location>
</feature>
<dbReference type="Pfam" id="PF00095">
    <property type="entry name" value="WAP"/>
    <property type="match status" value="1"/>
</dbReference>
<reference evidence="3 4" key="1">
    <citation type="submission" date="2019-01" db="EMBL/GenBank/DDBJ databases">
        <title>A draft genome assembly of the solar-powered sea slug Elysia chlorotica.</title>
        <authorList>
            <person name="Cai H."/>
            <person name="Li Q."/>
            <person name="Fang X."/>
            <person name="Li J."/>
            <person name="Curtis N.E."/>
            <person name="Altenburger A."/>
            <person name="Shibata T."/>
            <person name="Feng M."/>
            <person name="Maeda T."/>
            <person name="Schwartz J.A."/>
            <person name="Shigenobu S."/>
            <person name="Lundholm N."/>
            <person name="Nishiyama T."/>
            <person name="Yang H."/>
            <person name="Hasebe M."/>
            <person name="Li S."/>
            <person name="Pierce S.K."/>
            <person name="Wang J."/>
        </authorList>
    </citation>
    <scope>NUCLEOTIDE SEQUENCE [LARGE SCALE GENOMIC DNA]</scope>
    <source>
        <strain evidence="3">EC2010</strain>
        <tissue evidence="3">Whole organism of an adult</tissue>
    </source>
</reference>
<dbReference type="InterPro" id="IPR036645">
    <property type="entry name" value="Elafin-like_sf"/>
</dbReference>
<proteinExistence type="predicted"/>
<feature type="domain" description="WAP" evidence="2">
    <location>
        <begin position="38"/>
        <end position="81"/>
    </location>
</feature>
<dbReference type="Gene3D" id="4.10.75.10">
    <property type="entry name" value="Elafin-like"/>
    <property type="match status" value="1"/>
</dbReference>
<dbReference type="GO" id="GO:0030414">
    <property type="term" value="F:peptidase inhibitor activity"/>
    <property type="evidence" value="ECO:0007669"/>
    <property type="project" value="InterPro"/>
</dbReference>
<feature type="signal peptide" evidence="1">
    <location>
        <begin position="1"/>
        <end position="30"/>
    </location>
</feature>
<comment type="caution">
    <text evidence="3">The sequence shown here is derived from an EMBL/GenBank/DDBJ whole genome shotgun (WGS) entry which is preliminary data.</text>
</comment>
<keyword evidence="1" id="KW-0732">Signal</keyword>
<gene>
    <name evidence="3" type="ORF">EGW08_001915</name>
</gene>
<evidence type="ECO:0000313" key="4">
    <source>
        <dbReference type="Proteomes" id="UP000271974"/>
    </source>
</evidence>
<dbReference type="AlphaFoldDB" id="A0A3S1BKH0"/>
<name>A0A3S1BKH0_ELYCH</name>
<dbReference type="EMBL" id="RQTK01000035">
    <property type="protein sequence ID" value="RUS90317.1"/>
    <property type="molecule type" value="Genomic_DNA"/>
</dbReference>
<evidence type="ECO:0000256" key="1">
    <source>
        <dbReference type="SAM" id="SignalP"/>
    </source>
</evidence>
<dbReference type="SUPFAM" id="SSF57256">
    <property type="entry name" value="Elafin-like"/>
    <property type="match status" value="1"/>
</dbReference>
<protein>
    <recommendedName>
        <fullName evidence="2">WAP domain-containing protein</fullName>
    </recommendedName>
</protein>
<accession>A0A3S1BKH0</accession>
<dbReference type="Proteomes" id="UP000271974">
    <property type="component" value="Unassembled WGS sequence"/>
</dbReference>
<evidence type="ECO:0000313" key="3">
    <source>
        <dbReference type="EMBL" id="RUS90317.1"/>
    </source>
</evidence>
<dbReference type="InterPro" id="IPR008197">
    <property type="entry name" value="WAP_dom"/>
</dbReference>
<dbReference type="GO" id="GO:0005576">
    <property type="term" value="C:extracellular region"/>
    <property type="evidence" value="ECO:0007669"/>
    <property type="project" value="InterPro"/>
</dbReference>
<evidence type="ECO:0000259" key="2">
    <source>
        <dbReference type="Pfam" id="PF00095"/>
    </source>
</evidence>